<keyword evidence="4 7" id="KW-0067">ATP-binding</keyword>
<feature type="region of interest" description="Disordered" evidence="5">
    <location>
        <begin position="1"/>
        <end position="21"/>
    </location>
</feature>
<feature type="compositionally biased region" description="Low complexity" evidence="5">
    <location>
        <begin position="278"/>
        <end position="290"/>
    </location>
</feature>
<keyword evidence="3" id="KW-0547">Nucleotide-binding</keyword>
<sequence length="290" mass="30704">MSDTPDGRPSAIDRRPTPQPAEPTVIVDRVHLNYRIVGKRQQGGAAAALRRTLLREPVPGQRSIHAVRGVSFTAYRGEAIGVIGPNGAGKSTLLRAIAGLMAPSRGVVWTRGQASLLGVAAAMMGGMSGDQNILLGCLAIGMTPDEIIDEYDAICDFAGIGDFVHMPMNTYSSGMGARLRFAIAAARVPDILLIDEALTTGDAEFQRRSAQRIRELRENAATVFLVSHGLGTIRETCTRAIWIENGKLVLDGDPDAVVDAYQERHAPARLAPPGPGASGRRPGTTTYGGG</sequence>
<keyword evidence="2" id="KW-0813">Transport</keyword>
<proteinExistence type="inferred from homology"/>
<dbReference type="AlphaFoldDB" id="A0A516PZF0"/>
<evidence type="ECO:0000313" key="7">
    <source>
        <dbReference type="EMBL" id="QDP96556.1"/>
    </source>
</evidence>
<evidence type="ECO:0000259" key="6">
    <source>
        <dbReference type="PROSITE" id="PS50893"/>
    </source>
</evidence>
<dbReference type="GO" id="GO:0016887">
    <property type="term" value="F:ATP hydrolysis activity"/>
    <property type="evidence" value="ECO:0007669"/>
    <property type="project" value="InterPro"/>
</dbReference>
<accession>A0A516PZF0</accession>
<feature type="domain" description="ABC transporter" evidence="6">
    <location>
        <begin position="49"/>
        <end position="270"/>
    </location>
</feature>
<dbReference type="RefSeq" id="WP_143986519.1">
    <property type="nucleotide sequence ID" value="NZ_CP041692.1"/>
</dbReference>
<name>A0A516PZF0_9ACTN</name>
<evidence type="ECO:0000256" key="2">
    <source>
        <dbReference type="ARBA" id="ARBA00022448"/>
    </source>
</evidence>
<evidence type="ECO:0000313" key="8">
    <source>
        <dbReference type="Proteomes" id="UP000319263"/>
    </source>
</evidence>
<reference evidence="7 8" key="1">
    <citation type="submission" date="2019-07" db="EMBL/GenBank/DDBJ databases">
        <title>Microlunatus dokdonensis sp. nov. isolated from the rhizospheric soil of the wild plant Elymus tsukushiensis.</title>
        <authorList>
            <person name="Ghim S.-Y."/>
            <person name="Hwang Y.-J."/>
            <person name="Son J.-S."/>
            <person name="Shin J.-H."/>
        </authorList>
    </citation>
    <scope>NUCLEOTIDE SEQUENCE [LARGE SCALE GENOMIC DNA]</scope>
    <source>
        <strain evidence="7 8">KUDC0627</strain>
    </source>
</reference>
<evidence type="ECO:0000256" key="5">
    <source>
        <dbReference type="SAM" id="MobiDB-lite"/>
    </source>
</evidence>
<dbReference type="PROSITE" id="PS50893">
    <property type="entry name" value="ABC_TRANSPORTER_2"/>
    <property type="match status" value="1"/>
</dbReference>
<dbReference type="InterPro" id="IPR003439">
    <property type="entry name" value="ABC_transporter-like_ATP-bd"/>
</dbReference>
<dbReference type="InterPro" id="IPR050683">
    <property type="entry name" value="Bact_Polysacc_Export_ATP-bd"/>
</dbReference>
<evidence type="ECO:0000256" key="4">
    <source>
        <dbReference type="ARBA" id="ARBA00022840"/>
    </source>
</evidence>
<gene>
    <name evidence="7" type="ORF">FOE78_12145</name>
</gene>
<dbReference type="PANTHER" id="PTHR46743">
    <property type="entry name" value="TEICHOIC ACIDS EXPORT ATP-BINDING PROTEIN TAGH"/>
    <property type="match status" value="1"/>
</dbReference>
<dbReference type="InterPro" id="IPR027417">
    <property type="entry name" value="P-loop_NTPase"/>
</dbReference>
<dbReference type="InterPro" id="IPR015860">
    <property type="entry name" value="ABC_transpr_TagH-like"/>
</dbReference>
<dbReference type="Proteomes" id="UP000319263">
    <property type="component" value="Chromosome"/>
</dbReference>
<dbReference type="Pfam" id="PF00005">
    <property type="entry name" value="ABC_tran"/>
    <property type="match status" value="1"/>
</dbReference>
<dbReference type="Gene3D" id="3.40.50.300">
    <property type="entry name" value="P-loop containing nucleotide triphosphate hydrolases"/>
    <property type="match status" value="1"/>
</dbReference>
<dbReference type="EMBL" id="CP041692">
    <property type="protein sequence ID" value="QDP96556.1"/>
    <property type="molecule type" value="Genomic_DNA"/>
</dbReference>
<dbReference type="SUPFAM" id="SSF52540">
    <property type="entry name" value="P-loop containing nucleoside triphosphate hydrolases"/>
    <property type="match status" value="1"/>
</dbReference>
<protein>
    <submittedName>
        <fullName evidence="7">ABC transporter ATP-binding protein</fullName>
    </submittedName>
</protein>
<comment type="similarity">
    <text evidence="1">Belongs to the ABC transporter superfamily.</text>
</comment>
<dbReference type="SMART" id="SM00382">
    <property type="entry name" value="AAA"/>
    <property type="match status" value="1"/>
</dbReference>
<dbReference type="OrthoDB" id="9778870at2"/>
<evidence type="ECO:0000256" key="3">
    <source>
        <dbReference type="ARBA" id="ARBA00022741"/>
    </source>
</evidence>
<feature type="region of interest" description="Disordered" evidence="5">
    <location>
        <begin position="265"/>
        <end position="290"/>
    </location>
</feature>
<keyword evidence="8" id="KW-1185">Reference proteome</keyword>
<dbReference type="PANTHER" id="PTHR46743:SF2">
    <property type="entry name" value="TEICHOIC ACIDS EXPORT ATP-BINDING PROTEIN TAGH"/>
    <property type="match status" value="1"/>
</dbReference>
<dbReference type="GO" id="GO:0140359">
    <property type="term" value="F:ABC-type transporter activity"/>
    <property type="evidence" value="ECO:0007669"/>
    <property type="project" value="InterPro"/>
</dbReference>
<dbReference type="GO" id="GO:0016020">
    <property type="term" value="C:membrane"/>
    <property type="evidence" value="ECO:0007669"/>
    <property type="project" value="InterPro"/>
</dbReference>
<dbReference type="InterPro" id="IPR003593">
    <property type="entry name" value="AAA+_ATPase"/>
</dbReference>
<organism evidence="7 8">
    <name type="scientific">Microlunatus elymi</name>
    <dbReference type="NCBI Taxonomy" id="2596828"/>
    <lineage>
        <taxon>Bacteria</taxon>
        <taxon>Bacillati</taxon>
        <taxon>Actinomycetota</taxon>
        <taxon>Actinomycetes</taxon>
        <taxon>Propionibacteriales</taxon>
        <taxon>Propionibacteriaceae</taxon>
        <taxon>Microlunatus</taxon>
    </lineage>
</organism>
<dbReference type="GO" id="GO:0005524">
    <property type="term" value="F:ATP binding"/>
    <property type="evidence" value="ECO:0007669"/>
    <property type="project" value="UniProtKB-KW"/>
</dbReference>
<evidence type="ECO:0000256" key="1">
    <source>
        <dbReference type="ARBA" id="ARBA00005417"/>
    </source>
</evidence>
<dbReference type="CDD" id="cd03220">
    <property type="entry name" value="ABC_KpsT_Wzt"/>
    <property type="match status" value="1"/>
</dbReference>
<dbReference type="KEGG" id="mik:FOE78_12145"/>